<organism evidence="2 3">
    <name type="scientific">Abeliophyllum distichum</name>
    <dbReference type="NCBI Taxonomy" id="126358"/>
    <lineage>
        <taxon>Eukaryota</taxon>
        <taxon>Viridiplantae</taxon>
        <taxon>Streptophyta</taxon>
        <taxon>Embryophyta</taxon>
        <taxon>Tracheophyta</taxon>
        <taxon>Spermatophyta</taxon>
        <taxon>Magnoliopsida</taxon>
        <taxon>eudicotyledons</taxon>
        <taxon>Gunneridae</taxon>
        <taxon>Pentapetalae</taxon>
        <taxon>asterids</taxon>
        <taxon>lamiids</taxon>
        <taxon>Lamiales</taxon>
        <taxon>Oleaceae</taxon>
        <taxon>Forsythieae</taxon>
        <taxon>Abeliophyllum</taxon>
    </lineage>
</organism>
<protein>
    <submittedName>
        <fullName evidence="2">Uncharacterized protein</fullName>
    </submittedName>
</protein>
<dbReference type="Proteomes" id="UP001604336">
    <property type="component" value="Unassembled WGS sequence"/>
</dbReference>
<gene>
    <name evidence="2" type="ORF">Adt_39365</name>
</gene>
<evidence type="ECO:0000313" key="3">
    <source>
        <dbReference type="Proteomes" id="UP001604336"/>
    </source>
</evidence>
<dbReference type="AlphaFoldDB" id="A0ABD1Q4V7"/>
<feature type="compositionally biased region" description="Acidic residues" evidence="1">
    <location>
        <begin position="11"/>
        <end position="22"/>
    </location>
</feature>
<evidence type="ECO:0000313" key="2">
    <source>
        <dbReference type="EMBL" id="KAL2471229.1"/>
    </source>
</evidence>
<reference evidence="3" key="1">
    <citation type="submission" date="2024-07" db="EMBL/GenBank/DDBJ databases">
        <title>Two chromosome-level genome assemblies of Korean endemic species Abeliophyllum distichum and Forsythia ovata (Oleaceae).</title>
        <authorList>
            <person name="Jang H."/>
        </authorList>
    </citation>
    <scope>NUCLEOTIDE SEQUENCE [LARGE SCALE GENOMIC DNA]</scope>
</reference>
<accession>A0ABD1Q4V7</accession>
<dbReference type="SUPFAM" id="SSF56672">
    <property type="entry name" value="DNA/RNA polymerases"/>
    <property type="match status" value="1"/>
</dbReference>
<keyword evidence="3" id="KW-1185">Reference proteome</keyword>
<feature type="region of interest" description="Disordered" evidence="1">
    <location>
        <begin position="131"/>
        <end position="159"/>
    </location>
</feature>
<comment type="caution">
    <text evidence="2">The sequence shown here is derived from an EMBL/GenBank/DDBJ whole genome shotgun (WGS) entry which is preliminary data.</text>
</comment>
<dbReference type="EMBL" id="JBFOLK010000012">
    <property type="protein sequence ID" value="KAL2471229.1"/>
    <property type="molecule type" value="Genomic_DNA"/>
</dbReference>
<dbReference type="InterPro" id="IPR043502">
    <property type="entry name" value="DNA/RNA_pol_sf"/>
</dbReference>
<evidence type="ECO:0000256" key="1">
    <source>
        <dbReference type="SAM" id="MobiDB-lite"/>
    </source>
</evidence>
<dbReference type="Gene3D" id="3.10.10.10">
    <property type="entry name" value="HIV Type 1 Reverse Transcriptase, subunit A, domain 1"/>
    <property type="match status" value="1"/>
</dbReference>
<dbReference type="PANTHER" id="PTHR35046:SF9">
    <property type="entry name" value="RNA-DIRECTED DNA POLYMERASE"/>
    <property type="match status" value="1"/>
</dbReference>
<name>A0ABD1Q4V7_9LAMI</name>
<proteinExistence type="predicted"/>
<sequence>MILHDNGEVVSEVESENDSDEMPELEDIGVEYPVEGEALVARRALNAQIKIPDMEQQRENIFHTRCYINNKSLCMLVIFCWVDRGSMIGGLYMIGFKNRYSFVKDGNPVTLVPLTPKQVYEDQLRLKGEADQKKKSELEVQEQKSGEEKNESVPKATSKSREKKKVSFFAKESEVRRAFKENQPVILLVYKESHLVLSDINQSLPNSANSLLQEFEDVFPDELPSTLPPIRGIEHQIDFVPGSVIPNRPTYRSNPEETKELQRQVEELMSKGYVRESMSPCAVPVLLVSQEGWNLENVY</sequence>
<feature type="compositionally biased region" description="Basic and acidic residues" evidence="1">
    <location>
        <begin position="131"/>
        <end position="152"/>
    </location>
</feature>
<feature type="region of interest" description="Disordered" evidence="1">
    <location>
        <begin position="1"/>
        <end position="22"/>
    </location>
</feature>
<dbReference type="PANTHER" id="PTHR35046">
    <property type="entry name" value="ZINC KNUCKLE (CCHC-TYPE) FAMILY PROTEIN"/>
    <property type="match status" value="1"/>
</dbReference>